<sequence length="117" mass="12714">MQGLENKVTVVAGGRKGIEKATVTRMTAEEIAVVVAELDREAVRDTVSEIRASDGRATAIETDVTDTDAAAETVEIAFEEYGKLDIGANNAAVIIPLGFFRSIHWNCRLSNTSRMTW</sequence>
<evidence type="ECO:0000313" key="2">
    <source>
        <dbReference type="Proteomes" id="UP000199126"/>
    </source>
</evidence>
<dbReference type="PANTHER" id="PTHR42820">
    <property type="entry name" value="SHORT-CHAIN DEHYDROGENASE REDUCTASE"/>
    <property type="match status" value="1"/>
</dbReference>
<reference evidence="2" key="1">
    <citation type="submission" date="2016-10" db="EMBL/GenBank/DDBJ databases">
        <authorList>
            <person name="Varghese N."/>
            <person name="Submissions S."/>
        </authorList>
    </citation>
    <scope>NUCLEOTIDE SEQUENCE [LARGE SCALE GENOMIC DNA]</scope>
    <source>
        <strain evidence="2">CGMCC 1.10121</strain>
    </source>
</reference>
<dbReference type="Proteomes" id="UP000199126">
    <property type="component" value="Unassembled WGS sequence"/>
</dbReference>
<dbReference type="SUPFAM" id="SSF51735">
    <property type="entry name" value="NAD(P)-binding Rossmann-fold domains"/>
    <property type="match status" value="1"/>
</dbReference>
<dbReference type="InterPro" id="IPR002347">
    <property type="entry name" value="SDR_fam"/>
</dbReference>
<name>A0A1H8ULX7_9EURY</name>
<dbReference type="PANTHER" id="PTHR42820:SF1">
    <property type="entry name" value="SHORT-CHAIN DEHYDROGENASE_REDUCTASE FAMILY PROTEIN"/>
    <property type="match status" value="1"/>
</dbReference>
<dbReference type="Pfam" id="PF00106">
    <property type="entry name" value="adh_short"/>
    <property type="match status" value="1"/>
</dbReference>
<dbReference type="AlphaFoldDB" id="A0A1H8ULX7"/>
<accession>A0A1H8ULX7</accession>
<dbReference type="EMBL" id="FODV01000011">
    <property type="protein sequence ID" value="SEP03618.1"/>
    <property type="molecule type" value="Genomic_DNA"/>
</dbReference>
<evidence type="ECO:0000313" key="1">
    <source>
        <dbReference type="EMBL" id="SEP03618.1"/>
    </source>
</evidence>
<gene>
    <name evidence="1" type="ORF">SAMN04487948_111103</name>
</gene>
<keyword evidence="2" id="KW-1185">Reference proteome</keyword>
<organism evidence="1 2">
    <name type="scientific">Halogranum amylolyticum</name>
    <dbReference type="NCBI Taxonomy" id="660520"/>
    <lineage>
        <taxon>Archaea</taxon>
        <taxon>Methanobacteriati</taxon>
        <taxon>Methanobacteriota</taxon>
        <taxon>Stenosarchaea group</taxon>
        <taxon>Halobacteria</taxon>
        <taxon>Halobacteriales</taxon>
        <taxon>Haloferacaceae</taxon>
    </lineage>
</organism>
<proteinExistence type="predicted"/>
<protein>
    <submittedName>
        <fullName evidence="1">Short chain dehydrogenase</fullName>
    </submittedName>
</protein>
<dbReference type="InterPro" id="IPR036291">
    <property type="entry name" value="NAD(P)-bd_dom_sf"/>
</dbReference>
<dbReference type="Gene3D" id="3.40.50.720">
    <property type="entry name" value="NAD(P)-binding Rossmann-like Domain"/>
    <property type="match status" value="1"/>
</dbReference>